<evidence type="ECO:0000313" key="4">
    <source>
        <dbReference type="Proteomes" id="UP000292235"/>
    </source>
</evidence>
<keyword evidence="2" id="KW-0812">Transmembrane</keyword>
<evidence type="ECO:0000256" key="2">
    <source>
        <dbReference type="SAM" id="Phobius"/>
    </source>
</evidence>
<sequence length="190" mass="19697">MNTPSNRDDESGGPGREPERDRPDAEAHEPDSAAAGATRRERAQQEGDPLEAAESDDERPLEAEEPRTSGAATRSQLGLLNGVFVAETFAVTAVITIAAALVGPRLVQMLSSVTAQDQVSAVAGMILGDAVVALLGVVLGLVALWLAGESGRPWTRWTAGATVLIGLAFLVVSLVAFLLVPPPTPTAPPM</sequence>
<feature type="compositionally biased region" description="Acidic residues" evidence="1">
    <location>
        <begin position="48"/>
        <end position="57"/>
    </location>
</feature>
<evidence type="ECO:0000256" key="1">
    <source>
        <dbReference type="SAM" id="MobiDB-lite"/>
    </source>
</evidence>
<feature type="region of interest" description="Disordered" evidence="1">
    <location>
        <begin position="1"/>
        <end position="72"/>
    </location>
</feature>
<feature type="compositionally biased region" description="Basic and acidic residues" evidence="1">
    <location>
        <begin position="58"/>
        <end position="67"/>
    </location>
</feature>
<keyword evidence="2" id="KW-0472">Membrane</keyword>
<organism evidence="3 4">
    <name type="scientific">Streptomonospora litoralis</name>
    <dbReference type="NCBI Taxonomy" id="2498135"/>
    <lineage>
        <taxon>Bacteria</taxon>
        <taxon>Bacillati</taxon>
        <taxon>Actinomycetota</taxon>
        <taxon>Actinomycetes</taxon>
        <taxon>Streptosporangiales</taxon>
        <taxon>Nocardiopsidaceae</taxon>
        <taxon>Streptomonospora</taxon>
    </lineage>
</organism>
<accession>A0A4P6Q3H4</accession>
<protein>
    <submittedName>
        <fullName evidence="3">Uncharacterized protein</fullName>
    </submittedName>
</protein>
<reference evidence="3 4" key="1">
    <citation type="submission" date="2019-02" db="EMBL/GenBank/DDBJ databases">
        <authorList>
            <person name="Khodamoradi S."/>
            <person name="Hahnke R.L."/>
            <person name="Kaempfer P."/>
            <person name="Schumann P."/>
            <person name="Rohde M."/>
            <person name="Steinert M."/>
            <person name="Luzhetskyy A."/>
            <person name="Wink J."/>
            <person name="Ruckert C."/>
        </authorList>
    </citation>
    <scope>NUCLEOTIDE SEQUENCE [LARGE SCALE GENOMIC DNA]</scope>
    <source>
        <strain evidence="3 4">M2</strain>
    </source>
</reference>
<dbReference type="EMBL" id="CP036455">
    <property type="protein sequence ID" value="QBI53237.1"/>
    <property type="molecule type" value="Genomic_DNA"/>
</dbReference>
<proteinExistence type="predicted"/>
<keyword evidence="4" id="KW-1185">Reference proteome</keyword>
<dbReference type="Proteomes" id="UP000292235">
    <property type="component" value="Chromosome"/>
</dbReference>
<dbReference type="KEGG" id="strr:EKD16_07205"/>
<feature type="compositionally biased region" description="Basic and acidic residues" evidence="1">
    <location>
        <begin position="1"/>
        <end position="31"/>
    </location>
</feature>
<gene>
    <name evidence="3" type="ORF">EKD16_07205</name>
</gene>
<dbReference type="AlphaFoldDB" id="A0A4P6Q3H4"/>
<feature type="transmembrane region" description="Helical" evidence="2">
    <location>
        <begin position="159"/>
        <end position="180"/>
    </location>
</feature>
<evidence type="ECO:0000313" key="3">
    <source>
        <dbReference type="EMBL" id="QBI53237.1"/>
    </source>
</evidence>
<feature type="transmembrane region" description="Helical" evidence="2">
    <location>
        <begin position="77"/>
        <end position="102"/>
    </location>
</feature>
<dbReference type="RefSeq" id="WP_131097634.1">
    <property type="nucleotide sequence ID" value="NZ_CP036455.1"/>
</dbReference>
<name>A0A4P6Q3H4_9ACTN</name>
<feature type="transmembrane region" description="Helical" evidence="2">
    <location>
        <begin position="122"/>
        <end position="147"/>
    </location>
</feature>
<keyword evidence="2" id="KW-1133">Transmembrane helix</keyword>